<accession>A0A0U3BCM2</accession>
<dbReference type="PRINTS" id="PR00368">
    <property type="entry name" value="FADPNR"/>
</dbReference>
<evidence type="ECO:0000256" key="2">
    <source>
        <dbReference type="ARBA" id="ARBA00005272"/>
    </source>
</evidence>
<dbReference type="OrthoDB" id="9781621at2"/>
<dbReference type="PANTHER" id="PTHR42913:SF3">
    <property type="entry name" value="64 KDA MITOCHONDRIAL NADH DEHYDROGENASE (EUROFUNG)"/>
    <property type="match status" value="1"/>
</dbReference>
<comment type="similarity">
    <text evidence="2">Belongs to the NADH dehydrogenase family.</text>
</comment>
<dbReference type="GO" id="GO:0019646">
    <property type="term" value="P:aerobic electron transport chain"/>
    <property type="evidence" value="ECO:0007669"/>
    <property type="project" value="TreeGrafter"/>
</dbReference>
<evidence type="ECO:0000256" key="1">
    <source>
        <dbReference type="ARBA" id="ARBA00001974"/>
    </source>
</evidence>
<evidence type="ECO:0000313" key="7">
    <source>
        <dbReference type="EMBL" id="ALS99413.1"/>
    </source>
</evidence>
<dbReference type="SUPFAM" id="SSF51905">
    <property type="entry name" value="FAD/NAD(P)-binding domain"/>
    <property type="match status" value="2"/>
</dbReference>
<evidence type="ECO:0000259" key="6">
    <source>
        <dbReference type="Pfam" id="PF07992"/>
    </source>
</evidence>
<keyword evidence="3" id="KW-0285">Flavoprotein</keyword>
<gene>
    <name evidence="7" type="ORF">AT746_14860</name>
</gene>
<dbReference type="InterPro" id="IPR036188">
    <property type="entry name" value="FAD/NAD-bd_sf"/>
</dbReference>
<reference evidence="7 8" key="1">
    <citation type="submission" date="2015-12" db="EMBL/GenBank/DDBJ databases">
        <title>Complete genome of Lacimicrobium alkaliphilum KCTC 32984.</title>
        <authorList>
            <person name="Kim S.-G."/>
            <person name="Lee Y.-J."/>
        </authorList>
    </citation>
    <scope>NUCLEOTIDE SEQUENCE [LARGE SCALE GENOMIC DNA]</scope>
    <source>
        <strain evidence="7 8">YelD216</strain>
    </source>
</reference>
<evidence type="ECO:0000256" key="5">
    <source>
        <dbReference type="ARBA" id="ARBA00023002"/>
    </source>
</evidence>
<evidence type="ECO:0000256" key="3">
    <source>
        <dbReference type="ARBA" id="ARBA00022630"/>
    </source>
</evidence>
<sequence>MEHILIVGGGAGGLELATKLGHKLGKKDKAQVTLVDKNTSHIWKPLLHEVASGSLDTSTDGVIYSAHAARHGYQFQHGEFIDLDTGNKQLTLAAIRDDNNELLVAERKLGYDTLVLAIGSVSNDFNTPGVSEHCYFLDSAGQAMRFHRALMNNFVRINQLPDNRELNIAIVGGGATGVELAAELYHVATLAKRYGMSQMNASKLRIHLLEAGPGILPALPTRISDAVRKELKALGVQVLENTRVSAANSKGFETAENGFIAADMMVWAAGVKIPDYIKELNIFELNRMQQILVTPQLTAKGTPDIYVIGDCCGFEQRDGSWVPPRAQSAHQMASVVATNILRSRANKPLKRFVYKDHGSLVNLSRYSTVGNLMGNLTGNSMFIEGRIARFVYMSLYRMHQIAIHGWFKGMLLMMVEKINRAVRPKLKLH</sequence>
<feature type="domain" description="FAD/NAD(P)-binding" evidence="6">
    <location>
        <begin position="3"/>
        <end position="333"/>
    </location>
</feature>
<protein>
    <submittedName>
        <fullName evidence="7">Pyridine nucleotide-disulfide oxidoreductase</fullName>
    </submittedName>
</protein>
<organism evidence="7 8">
    <name type="scientific">Lacimicrobium alkaliphilum</name>
    <dbReference type="NCBI Taxonomy" id="1526571"/>
    <lineage>
        <taxon>Bacteria</taxon>
        <taxon>Pseudomonadati</taxon>
        <taxon>Pseudomonadota</taxon>
        <taxon>Gammaproteobacteria</taxon>
        <taxon>Alteromonadales</taxon>
        <taxon>Alteromonadaceae</taxon>
        <taxon>Lacimicrobium</taxon>
    </lineage>
</organism>
<dbReference type="InterPro" id="IPR051169">
    <property type="entry name" value="NADH-Q_oxidoreductase"/>
</dbReference>
<keyword evidence="8" id="KW-1185">Reference proteome</keyword>
<dbReference type="KEGG" id="lal:AT746_14860"/>
<dbReference type="Proteomes" id="UP000068447">
    <property type="component" value="Chromosome"/>
</dbReference>
<keyword evidence="5" id="KW-0560">Oxidoreductase</keyword>
<dbReference type="GO" id="GO:0003955">
    <property type="term" value="F:NAD(P)H dehydrogenase (quinone) activity"/>
    <property type="evidence" value="ECO:0007669"/>
    <property type="project" value="TreeGrafter"/>
</dbReference>
<dbReference type="RefSeq" id="WP_062481707.1">
    <property type="nucleotide sequence ID" value="NZ_CP013650.1"/>
</dbReference>
<dbReference type="STRING" id="1526571.AT746_14860"/>
<evidence type="ECO:0000256" key="4">
    <source>
        <dbReference type="ARBA" id="ARBA00022827"/>
    </source>
</evidence>
<dbReference type="AlphaFoldDB" id="A0A0U3BCM2"/>
<dbReference type="Gene3D" id="3.50.50.100">
    <property type="match status" value="1"/>
</dbReference>
<proteinExistence type="inferred from homology"/>
<evidence type="ECO:0000313" key="8">
    <source>
        <dbReference type="Proteomes" id="UP000068447"/>
    </source>
</evidence>
<dbReference type="PRINTS" id="PR00411">
    <property type="entry name" value="PNDRDTASEI"/>
</dbReference>
<dbReference type="Pfam" id="PF07992">
    <property type="entry name" value="Pyr_redox_2"/>
    <property type="match status" value="1"/>
</dbReference>
<name>A0A0U3BCM2_9ALTE</name>
<keyword evidence="4" id="KW-0274">FAD</keyword>
<dbReference type="InterPro" id="IPR023753">
    <property type="entry name" value="FAD/NAD-binding_dom"/>
</dbReference>
<comment type="cofactor">
    <cofactor evidence="1">
        <name>FAD</name>
        <dbReference type="ChEBI" id="CHEBI:57692"/>
    </cofactor>
</comment>
<dbReference type="EMBL" id="CP013650">
    <property type="protein sequence ID" value="ALS99413.1"/>
    <property type="molecule type" value="Genomic_DNA"/>
</dbReference>
<dbReference type="PANTHER" id="PTHR42913">
    <property type="entry name" value="APOPTOSIS-INDUCING FACTOR 1"/>
    <property type="match status" value="1"/>
</dbReference>